<evidence type="ECO:0000256" key="3">
    <source>
        <dbReference type="ARBA" id="ARBA00011738"/>
    </source>
</evidence>
<evidence type="ECO:0000256" key="6">
    <source>
        <dbReference type="ARBA" id="ARBA00023239"/>
    </source>
</evidence>
<dbReference type="GO" id="GO:0008696">
    <property type="term" value="F:4-amino-4-deoxychorismate lyase activity"/>
    <property type="evidence" value="ECO:0007669"/>
    <property type="project" value="UniProtKB-UniRule"/>
</dbReference>
<dbReference type="PANTHER" id="PTHR42743:SF2">
    <property type="entry name" value="AMINODEOXYCHORISMATE LYASE"/>
    <property type="match status" value="1"/>
</dbReference>
<comment type="catalytic activity">
    <reaction evidence="9">
        <text>4-amino-4-deoxychorismate = 4-aminobenzoate + pyruvate + H(+)</text>
        <dbReference type="Rhea" id="RHEA:16201"/>
        <dbReference type="ChEBI" id="CHEBI:15361"/>
        <dbReference type="ChEBI" id="CHEBI:15378"/>
        <dbReference type="ChEBI" id="CHEBI:17836"/>
        <dbReference type="ChEBI" id="CHEBI:58406"/>
        <dbReference type="EC" id="4.1.3.38"/>
    </reaction>
</comment>
<dbReference type="GO" id="GO:0008153">
    <property type="term" value="P:4-aminobenzoate biosynthetic process"/>
    <property type="evidence" value="ECO:0007669"/>
    <property type="project" value="UniProtKB-UniRule"/>
</dbReference>
<dbReference type="InterPro" id="IPR050571">
    <property type="entry name" value="Class-IV_PLP-Dep_Aminotrnsfr"/>
</dbReference>
<dbReference type="GO" id="GO:0005829">
    <property type="term" value="C:cytosol"/>
    <property type="evidence" value="ECO:0007669"/>
    <property type="project" value="TreeGrafter"/>
</dbReference>
<evidence type="ECO:0000313" key="14">
    <source>
        <dbReference type="Proteomes" id="UP000318148"/>
    </source>
</evidence>
<comment type="caution">
    <text evidence="13">The sequence shown here is derived from an EMBL/GenBank/DDBJ whole genome shotgun (WGS) entry which is preliminary data.</text>
</comment>
<organism evidence="13 14">
    <name type="scientific">SAR92 clade bacterium</name>
    <dbReference type="NCBI Taxonomy" id="2315479"/>
    <lineage>
        <taxon>Bacteria</taxon>
        <taxon>Pseudomonadati</taxon>
        <taxon>Pseudomonadota</taxon>
        <taxon>Gammaproteobacteria</taxon>
        <taxon>Cellvibrionales</taxon>
        <taxon>Porticoccaceae</taxon>
        <taxon>SAR92 clade</taxon>
    </lineage>
</organism>
<evidence type="ECO:0000256" key="8">
    <source>
        <dbReference type="ARBA" id="ARBA00035676"/>
    </source>
</evidence>
<accession>A0A520LNB9</accession>
<dbReference type="InterPro" id="IPR036038">
    <property type="entry name" value="Aminotransferase-like"/>
</dbReference>
<dbReference type="SUPFAM" id="SSF56752">
    <property type="entry name" value="D-aminoacid aminotransferase-like PLP-dependent enzymes"/>
    <property type="match status" value="1"/>
</dbReference>
<protein>
    <recommendedName>
        <fullName evidence="11 12">Aminodeoxychorismate lyase</fullName>
        <ecNumber evidence="8 12">4.1.3.38</ecNumber>
    </recommendedName>
</protein>
<dbReference type="EC" id="4.1.3.38" evidence="8 12"/>
<dbReference type="AlphaFoldDB" id="A0A520LNB9"/>
<evidence type="ECO:0000256" key="11">
    <source>
        <dbReference type="ARBA" id="ARBA00069174"/>
    </source>
</evidence>
<comment type="pathway">
    <text evidence="7">Cofactor biosynthesis; tetrahydrofolate biosynthesis; 4-aminobenzoate from chorismate: step 2/2.</text>
</comment>
<keyword evidence="5" id="KW-0289">Folate biosynthesis</keyword>
<dbReference type="Proteomes" id="UP000318148">
    <property type="component" value="Unassembled WGS sequence"/>
</dbReference>
<comment type="similarity">
    <text evidence="2">Belongs to the class-IV pyridoxal-phosphate-dependent aminotransferase family.</text>
</comment>
<name>A0A520LNB9_9GAMM</name>
<dbReference type="Gene3D" id="3.20.10.10">
    <property type="entry name" value="D-amino Acid Aminotransferase, subunit A, domain 2"/>
    <property type="match status" value="1"/>
</dbReference>
<evidence type="ECO:0000256" key="10">
    <source>
        <dbReference type="ARBA" id="ARBA00054027"/>
    </source>
</evidence>
<evidence type="ECO:0000256" key="9">
    <source>
        <dbReference type="ARBA" id="ARBA00049529"/>
    </source>
</evidence>
<comment type="cofactor">
    <cofactor evidence="1">
        <name>pyridoxal 5'-phosphate</name>
        <dbReference type="ChEBI" id="CHEBI:597326"/>
    </cofactor>
</comment>
<dbReference type="InterPro" id="IPR043132">
    <property type="entry name" value="BCAT-like_C"/>
</dbReference>
<evidence type="ECO:0000256" key="12">
    <source>
        <dbReference type="NCBIfam" id="TIGR03461"/>
    </source>
</evidence>
<evidence type="ECO:0000256" key="4">
    <source>
        <dbReference type="ARBA" id="ARBA00022898"/>
    </source>
</evidence>
<reference evidence="13 14" key="1">
    <citation type="submission" date="2019-02" db="EMBL/GenBank/DDBJ databases">
        <title>Prokaryotic population dynamics and viral predation in marine succession experiment using metagenomics: the confinement effect.</title>
        <authorList>
            <person name="Haro-Moreno J.M."/>
            <person name="Rodriguez-Valera F."/>
            <person name="Lopez-Perez M."/>
        </authorList>
    </citation>
    <scope>NUCLEOTIDE SEQUENCE [LARGE SCALE GENOMIC DNA]</scope>
    <source>
        <strain evidence="13">MED-G169</strain>
    </source>
</reference>
<dbReference type="InterPro" id="IPR001544">
    <property type="entry name" value="Aminotrans_IV"/>
</dbReference>
<evidence type="ECO:0000256" key="2">
    <source>
        <dbReference type="ARBA" id="ARBA00009320"/>
    </source>
</evidence>
<dbReference type="GO" id="GO:0030170">
    <property type="term" value="F:pyridoxal phosphate binding"/>
    <property type="evidence" value="ECO:0007669"/>
    <property type="project" value="InterPro"/>
</dbReference>
<dbReference type="FunFam" id="3.20.10.10:FF:000002">
    <property type="entry name" value="D-alanine aminotransferase"/>
    <property type="match status" value="1"/>
</dbReference>
<keyword evidence="6 13" id="KW-0456">Lyase</keyword>
<dbReference type="GO" id="GO:0046656">
    <property type="term" value="P:folic acid biosynthetic process"/>
    <property type="evidence" value="ECO:0007669"/>
    <property type="project" value="UniProtKB-KW"/>
</dbReference>
<keyword evidence="4" id="KW-0663">Pyridoxal phosphate</keyword>
<comment type="function">
    <text evidence="10">Involved in the biosynthesis of p-aminobenzoate (PABA), a precursor of tetrahydrofolate. Converts 4-amino-4-deoxychorismate into 4-aminobenzoate (PABA) and pyruvate.</text>
</comment>
<dbReference type="Gene3D" id="3.30.470.10">
    <property type="match status" value="1"/>
</dbReference>
<evidence type="ECO:0000256" key="1">
    <source>
        <dbReference type="ARBA" id="ARBA00001933"/>
    </source>
</evidence>
<dbReference type="PANTHER" id="PTHR42743">
    <property type="entry name" value="AMINO-ACID AMINOTRANSFERASE"/>
    <property type="match status" value="1"/>
</dbReference>
<evidence type="ECO:0000256" key="7">
    <source>
        <dbReference type="ARBA" id="ARBA00035633"/>
    </source>
</evidence>
<dbReference type="InterPro" id="IPR017824">
    <property type="entry name" value="Aminodeoxychorismate_lyase_IV"/>
</dbReference>
<comment type="subunit">
    <text evidence="3">Homodimer.</text>
</comment>
<dbReference type="EMBL" id="SHBO01000008">
    <property type="protein sequence ID" value="RZO07839.1"/>
    <property type="molecule type" value="Genomic_DNA"/>
</dbReference>
<proteinExistence type="inferred from homology"/>
<dbReference type="InterPro" id="IPR043131">
    <property type="entry name" value="BCAT-like_N"/>
</dbReference>
<gene>
    <name evidence="13" type="primary">pabC</name>
    <name evidence="13" type="ORF">EVB02_01230</name>
</gene>
<dbReference type="Pfam" id="PF01063">
    <property type="entry name" value="Aminotran_4"/>
    <property type="match status" value="1"/>
</dbReference>
<evidence type="ECO:0000256" key="5">
    <source>
        <dbReference type="ARBA" id="ARBA00022909"/>
    </source>
</evidence>
<sequence>MLLSLISDPANFINDRGLSYGHGVFETLLLSDSKLPLQHFHIKRLIAGALAIGIPVDEAQLNHFLETILEEAFENKVFSGVVKILITAGESDCGYRAPLAISPKFFYKVTSVTNLKRSTTKVGVNLTICNHRLSKNRKLAGIKHLNRLDQVIGSNELNGTDFYDGIMLDEDGHIIETTCANIFIKSKTIGWITPELSSSGVAGVLREILIEDIFNRIKTNVSVRAIKLESLNKSDEIFICNSIRGIIPIVEIESLGKTIFRSSSIGINTQDIEKNLGETYPCFLK</sequence>
<evidence type="ECO:0000313" key="13">
    <source>
        <dbReference type="EMBL" id="RZO07839.1"/>
    </source>
</evidence>
<dbReference type="NCBIfam" id="TIGR03461">
    <property type="entry name" value="pabC_Proteo"/>
    <property type="match status" value="1"/>
</dbReference>